<sequence>MAVPSPQTYKLDARFYAETIDPPCLRSVVERAQVFQFVLASYYTMTVWWLLHWTPFGTTYRDALRHAKKEVGRGRKNQVPHSHLALWINQKGSKVEAKEVTDEAALPLADLVTRVGNNATFADCEKEIALLREFSPKVDLLPDLRMLEIKTNGLIDILPFQVEEFNNRTTYFVLTCEEHQRTYCGVRERFRHHSTLRVLVGNSRNQANHTSKAAAMDNEEDKEEEQTEILAEDDFEGEQSEEEPSPVPTIHRALASRRNTSSPTQHPPQPQTPPQLPLSPLSTPVAPSPIPAFATTPSRAPAVISYLPRTDTPPVPPYLNDALLDAIRPESRTTTVEGWAERGDIAPMTALHIG</sequence>
<dbReference type="EMBL" id="JARBJD010000397">
    <property type="protein sequence ID" value="KAK2942597.1"/>
    <property type="molecule type" value="Genomic_DNA"/>
</dbReference>
<name>A0ABQ9WV48_9EUKA</name>
<feature type="compositionally biased region" description="Pro residues" evidence="1">
    <location>
        <begin position="265"/>
        <end position="277"/>
    </location>
</feature>
<organism evidence="2 3">
    <name type="scientific">Blattamonas nauphoetae</name>
    <dbReference type="NCBI Taxonomy" id="2049346"/>
    <lineage>
        <taxon>Eukaryota</taxon>
        <taxon>Metamonada</taxon>
        <taxon>Preaxostyla</taxon>
        <taxon>Oxymonadida</taxon>
        <taxon>Blattamonas</taxon>
    </lineage>
</organism>
<accession>A0ABQ9WV48</accession>
<proteinExistence type="predicted"/>
<reference evidence="2 3" key="1">
    <citation type="journal article" date="2022" name="bioRxiv">
        <title>Genomics of Preaxostyla Flagellates Illuminates Evolutionary Transitions and the Path Towards Mitochondrial Loss.</title>
        <authorList>
            <person name="Novak L.V.F."/>
            <person name="Treitli S.C."/>
            <person name="Pyrih J."/>
            <person name="Halakuc P."/>
            <person name="Pipaliya S.V."/>
            <person name="Vacek V."/>
            <person name="Brzon O."/>
            <person name="Soukal P."/>
            <person name="Eme L."/>
            <person name="Dacks J.B."/>
            <person name="Karnkowska A."/>
            <person name="Elias M."/>
            <person name="Hampl V."/>
        </authorList>
    </citation>
    <scope>NUCLEOTIDE SEQUENCE [LARGE SCALE GENOMIC DNA]</scope>
    <source>
        <strain evidence="2">NAU3</strain>
        <tissue evidence="2">Gut</tissue>
    </source>
</reference>
<protein>
    <submittedName>
        <fullName evidence="2">Uncharacterized protein</fullName>
    </submittedName>
</protein>
<dbReference type="Proteomes" id="UP001281761">
    <property type="component" value="Unassembled WGS sequence"/>
</dbReference>
<feature type="compositionally biased region" description="Acidic residues" evidence="1">
    <location>
        <begin position="217"/>
        <end position="244"/>
    </location>
</feature>
<evidence type="ECO:0000313" key="2">
    <source>
        <dbReference type="EMBL" id="KAK2942597.1"/>
    </source>
</evidence>
<gene>
    <name evidence="2" type="ORF">BLNAU_22491</name>
</gene>
<feature type="compositionally biased region" description="Polar residues" evidence="1">
    <location>
        <begin position="202"/>
        <end position="211"/>
    </location>
</feature>
<evidence type="ECO:0000313" key="3">
    <source>
        <dbReference type="Proteomes" id="UP001281761"/>
    </source>
</evidence>
<keyword evidence="3" id="KW-1185">Reference proteome</keyword>
<feature type="region of interest" description="Disordered" evidence="1">
    <location>
        <begin position="201"/>
        <end position="294"/>
    </location>
</feature>
<comment type="caution">
    <text evidence="2">The sequence shown here is derived from an EMBL/GenBank/DDBJ whole genome shotgun (WGS) entry which is preliminary data.</text>
</comment>
<evidence type="ECO:0000256" key="1">
    <source>
        <dbReference type="SAM" id="MobiDB-lite"/>
    </source>
</evidence>